<dbReference type="Gene3D" id="3.40.50.300">
    <property type="entry name" value="P-loop containing nucleotide triphosphate hydrolases"/>
    <property type="match status" value="5"/>
</dbReference>
<dbReference type="SUPFAM" id="SSF52540">
    <property type="entry name" value="P-loop containing nucleoside triphosphate hydrolases"/>
    <property type="match status" value="2"/>
</dbReference>
<dbReference type="STRING" id="1167006.UWK_01214"/>
<evidence type="ECO:0000256" key="1">
    <source>
        <dbReference type="ARBA" id="ARBA00005446"/>
    </source>
</evidence>
<dbReference type="GO" id="GO:0005524">
    <property type="term" value="F:ATP binding"/>
    <property type="evidence" value="ECO:0007669"/>
    <property type="project" value="UniProtKB-UniRule"/>
</dbReference>
<dbReference type="CDD" id="cd17932">
    <property type="entry name" value="DEXQc_UvrD"/>
    <property type="match status" value="1"/>
</dbReference>
<dbReference type="InterPro" id="IPR011545">
    <property type="entry name" value="DEAD/DEAH_box_helicase_dom"/>
</dbReference>
<gene>
    <name evidence="14" type="ordered locus">UWK_01214</name>
</gene>
<evidence type="ECO:0000256" key="8">
    <source>
        <dbReference type="ARBA" id="ARBA00034617"/>
    </source>
</evidence>
<dbReference type="Gene3D" id="3.30.420.10">
    <property type="entry name" value="Ribonuclease H-like superfamily/Ribonuclease H"/>
    <property type="match status" value="1"/>
</dbReference>
<keyword evidence="7" id="KW-0413">Isomerase</keyword>
<dbReference type="GO" id="GO:0009378">
    <property type="term" value="F:four-way junction helicase activity"/>
    <property type="evidence" value="ECO:0007669"/>
    <property type="project" value="TreeGrafter"/>
</dbReference>
<dbReference type="InterPro" id="IPR014001">
    <property type="entry name" value="Helicase_ATP-bd"/>
</dbReference>
<evidence type="ECO:0000256" key="10">
    <source>
        <dbReference type="PROSITE-ProRule" id="PRU00560"/>
    </source>
</evidence>
<dbReference type="GO" id="GO:0043138">
    <property type="term" value="F:3'-5' DNA helicase activity"/>
    <property type="evidence" value="ECO:0007669"/>
    <property type="project" value="UniProtKB-EC"/>
</dbReference>
<dbReference type="RefSeq" id="WP_015403476.1">
    <property type="nucleotide sequence ID" value="NC_020304.1"/>
</dbReference>
<dbReference type="InterPro" id="IPR014017">
    <property type="entry name" value="DNA_helicase_UvrD-like_C"/>
</dbReference>
<comment type="similarity">
    <text evidence="1">Belongs to the helicase family. RecQ subfamily.</text>
</comment>
<dbReference type="GO" id="GO:0003677">
    <property type="term" value="F:DNA binding"/>
    <property type="evidence" value="ECO:0007669"/>
    <property type="project" value="UniProtKB-KW"/>
</dbReference>
<dbReference type="InterPro" id="IPR014016">
    <property type="entry name" value="UvrD-like_ATP-bd"/>
</dbReference>
<organism evidence="14 15">
    <name type="scientific">Desulfocapsa sulfexigens (strain DSM 10523 / SB164P1)</name>
    <dbReference type="NCBI Taxonomy" id="1167006"/>
    <lineage>
        <taxon>Bacteria</taxon>
        <taxon>Pseudomonadati</taxon>
        <taxon>Thermodesulfobacteriota</taxon>
        <taxon>Desulfobulbia</taxon>
        <taxon>Desulfobulbales</taxon>
        <taxon>Desulfocapsaceae</taxon>
        <taxon>Desulfocapsa</taxon>
    </lineage>
</organism>
<evidence type="ECO:0000256" key="5">
    <source>
        <dbReference type="ARBA" id="ARBA00022840"/>
    </source>
</evidence>
<dbReference type="GO" id="GO:0006281">
    <property type="term" value="P:DNA repair"/>
    <property type="evidence" value="ECO:0007669"/>
    <property type="project" value="TreeGrafter"/>
</dbReference>
<keyword evidence="6" id="KW-0238">DNA-binding</keyword>
<keyword evidence="5 10" id="KW-0067">ATP-binding</keyword>
<dbReference type="EMBL" id="CP003985">
    <property type="protein sequence ID" value="AGF77782.1"/>
    <property type="molecule type" value="Genomic_DNA"/>
</dbReference>
<dbReference type="PROSITE" id="PS51192">
    <property type="entry name" value="HELICASE_ATP_BIND_1"/>
    <property type="match status" value="1"/>
</dbReference>
<dbReference type="PANTHER" id="PTHR13710:SF105">
    <property type="entry name" value="ATP-DEPENDENT DNA HELICASE Q1"/>
    <property type="match status" value="1"/>
</dbReference>
<dbReference type="Gene3D" id="1.10.486.10">
    <property type="entry name" value="PCRA, domain 4"/>
    <property type="match status" value="1"/>
</dbReference>
<sequence>MPNNSQEFLARCLLFDIETNENGEIYALGASFSGKKFNTRQGQKVTLHQLAEFDDFGRNAEFVVGHNVLAHDIPFLREQDSSLSILQKPVIDTLYLSPLAFPENPYHRLVKNYQIVRDSINDPAEDAVLAGRVFTEQWDAFSQRLKSGSDAPLIYRSFFQKDEKFVGTSDALGAMGVPLIEEDELYEVFSWLVQKDVCGEALERLVDQLVDQRIEHPPLAYVTAWLTVSGSNSVLPPWVRHHFPVVPTLIHQLREQPCKNSQCIYCSTNHNPQLFLKNYFGFEDFRSQPATEDGQSLQEAIVTTGARNSTLFATLPTGGGKTLCYQLPALMRYRRSNALTVVISPLQALMKDQVDNFTKQTGSTLATAINGMLTMPERGEIMDGVRLGDVGILYVSPEQLRNKSFVQTISQREIGAWVFDEAHCLSKWGHDFRPDYLYSIRFIREFSQQEKTKIPPVQCFTATAKKDVQSEIIDIIGRELGLRVIQFAGGHERQNLHYEVWPVDTYEKNQTILTLLKTRYDNKGSVVIYCATRKNTENLAEFLANAGYTVEAFHAGLEPFVKKRIQNDFIAGEIPIICATNAFGMGIDKDDVRLVIHADIPGSLENYLQEAGRAGRDRNEAECILIFTEQDVEGQFRMSSNSRLTQREIGQILRGLRHSAKEDGKVVLTSGEILRLGVVDIDEDEFGQDRDTRVKTAVSWLERTGFLNRDENNTRVFQGKPLVRNIEEAREKIEELDLSSRQQKRWLAILATLMESPPSQGFSADDLACLTSFARTSDDPESETETQRVLRTLNDMAEQGLLSKETILSAYVRYKVKGSSEKLLKRFCQVEKDFLKILEEISPDVDLDKNLVIDLRQVNQRLIDLGHDYSTPSSLSLVLRGLSRDGKGLAGQRGSISIKSRGNNLFSIMLHRDWESLKKTVAIRQQAAHVALQIIQAPLTDKISPNASLLLEFTLEAIVEGLKRDLVLFSALKDPLAAAERALTFMHEQGVIELQQGLAVFRQAMTITINPESKGKQYTKANFEPLKTHYSEKNFQVHVINEYARCAINKISVAMNLVHSYFNDEKEEFVSRFFPGKEELLERATSEQSYQRIVEDLNNRAQEEIVSAPTDNNVLILAGPGAGKTRTVAHRVAFLLRVKRVRPEAILVLCFNRSAAMGLRRRLRELVGKEMAWVTTLTFHGLALRLTGRSLVRQTTEVPQEGIDFSQVIQDAIALLKGECDVLGFVDGQPRDELMSRFSHILVDEYQDIDEEQYELVSLLAGRTLDEKEQKLTILAVGDDDQNIYRFRGANVDFIRRFKADYKANVHYLTENYRSSVNIIAAANGLIVHNQDRMKTEHPIQINRARATLPPGGNWQLSDQVGQGKVQCLHVKNKVTQALVLFEELQRLQSLSSDFDLNGCAILAREWQELDVIRSVFEAEGIPVSLNWGRSAFPGLARIRENADLLTFLHNCSLEQITAKSLLDLLPEKGLNENIWQANLRTLIGEWLDETNNTPQPIGRVESYFYEALADQHRSRNLDNGIFLSTVHSIKGLEFDHVFVLDGSWQNKLGPEMEEERRLYYVAMSRARETLQLFAIENSQNPHIKTLDGDFLISRRVVPSHKVPRMVPHYELLGMKDLFIDFAGFKKENDPTCRVIKELKMGDSLTVRRGNKYLHLFNHVGIPVARLSKTAQERWQNRLNSVSQIKVVALARRYKTDIKDQEYQKRCQSDSWEVPIVELSYFD</sequence>
<dbReference type="InterPro" id="IPR036397">
    <property type="entry name" value="RNaseH_sf"/>
</dbReference>
<dbReference type="SMART" id="SM00490">
    <property type="entry name" value="HELICc"/>
    <property type="match status" value="1"/>
</dbReference>
<dbReference type="GO" id="GO:0016787">
    <property type="term" value="F:hydrolase activity"/>
    <property type="evidence" value="ECO:0007669"/>
    <property type="project" value="UniProtKB-UniRule"/>
</dbReference>
<dbReference type="NCBIfam" id="TIGR00614">
    <property type="entry name" value="recQ_fam"/>
    <property type="match status" value="1"/>
</dbReference>
<dbReference type="PROSITE" id="PS51198">
    <property type="entry name" value="UVRD_HELICASE_ATP_BIND"/>
    <property type="match status" value="1"/>
</dbReference>
<proteinExistence type="inferred from homology"/>
<accession>M1P7W4</accession>
<dbReference type="InterPro" id="IPR004589">
    <property type="entry name" value="DNA_helicase_ATP-dep_RecQ"/>
</dbReference>
<keyword evidence="2 10" id="KW-0547">Nucleotide-binding</keyword>
<dbReference type="GO" id="GO:0006310">
    <property type="term" value="P:DNA recombination"/>
    <property type="evidence" value="ECO:0007669"/>
    <property type="project" value="InterPro"/>
</dbReference>
<evidence type="ECO:0000256" key="6">
    <source>
        <dbReference type="ARBA" id="ARBA00023125"/>
    </source>
</evidence>
<feature type="domain" description="UvrD-like helicase ATP-binding" evidence="13">
    <location>
        <begin position="1097"/>
        <end position="1316"/>
    </location>
</feature>
<dbReference type="GO" id="GO:0005694">
    <property type="term" value="C:chromosome"/>
    <property type="evidence" value="ECO:0007669"/>
    <property type="project" value="TreeGrafter"/>
</dbReference>
<reference evidence="15" key="1">
    <citation type="journal article" date="2013" name="Stand. Genomic Sci.">
        <title>Complete genome sequence of Desulfocapsa sulfexigens, a marine deltaproteobacterium specialized in disproportionating inorganic sulfur compounds.</title>
        <authorList>
            <person name="Finster K.W."/>
            <person name="Kjeldsen K.U."/>
            <person name="Kube M."/>
            <person name="Reinhardt R."/>
            <person name="Mussmann M."/>
            <person name="Amann R."/>
            <person name="Schreiber L."/>
        </authorList>
    </citation>
    <scope>NUCLEOTIDE SEQUENCE [LARGE SCALE GENOMIC DNA]</scope>
    <source>
        <strain evidence="15">DSM 10523 / SB164P1</strain>
    </source>
</reference>
<evidence type="ECO:0000259" key="11">
    <source>
        <dbReference type="PROSITE" id="PS51192"/>
    </source>
</evidence>
<evidence type="ECO:0000256" key="2">
    <source>
        <dbReference type="ARBA" id="ARBA00022741"/>
    </source>
</evidence>
<dbReference type="Proteomes" id="UP000011721">
    <property type="component" value="Chromosome"/>
</dbReference>
<dbReference type="OrthoDB" id="9760034at2"/>
<evidence type="ECO:0000256" key="4">
    <source>
        <dbReference type="ARBA" id="ARBA00022806"/>
    </source>
</evidence>
<evidence type="ECO:0000313" key="15">
    <source>
        <dbReference type="Proteomes" id="UP000011721"/>
    </source>
</evidence>
<dbReference type="eggNOG" id="COG0847">
    <property type="taxonomic scope" value="Bacteria"/>
</dbReference>
<comment type="catalytic activity">
    <reaction evidence="8">
        <text>Couples ATP hydrolysis with the unwinding of duplex DNA by translocating in the 3'-5' direction.</text>
        <dbReference type="EC" id="5.6.2.4"/>
    </reaction>
</comment>
<dbReference type="Pfam" id="PF00270">
    <property type="entry name" value="DEAD"/>
    <property type="match status" value="1"/>
</dbReference>
<feature type="binding site" evidence="10">
    <location>
        <begin position="1118"/>
        <end position="1125"/>
    </location>
    <ligand>
        <name>ATP</name>
        <dbReference type="ChEBI" id="CHEBI:30616"/>
    </ligand>
</feature>
<evidence type="ECO:0000259" key="13">
    <source>
        <dbReference type="PROSITE" id="PS51198"/>
    </source>
</evidence>
<dbReference type="eggNOG" id="COG0210">
    <property type="taxonomic scope" value="Bacteria"/>
</dbReference>
<keyword evidence="15" id="KW-1185">Reference proteome</keyword>
<dbReference type="PANTHER" id="PTHR13710">
    <property type="entry name" value="DNA HELICASE RECQ FAMILY MEMBER"/>
    <property type="match status" value="1"/>
</dbReference>
<evidence type="ECO:0000256" key="3">
    <source>
        <dbReference type="ARBA" id="ARBA00022801"/>
    </source>
</evidence>
<dbReference type="eggNOG" id="COG0514">
    <property type="taxonomic scope" value="Bacteria"/>
</dbReference>
<dbReference type="HOGENOM" id="CLU_002862_0_0_7"/>
<keyword evidence="4 10" id="KW-0347">Helicase</keyword>
<dbReference type="Pfam" id="PF13245">
    <property type="entry name" value="AAA_19"/>
    <property type="match status" value="1"/>
</dbReference>
<feature type="domain" description="Helicase ATP-binding" evidence="11">
    <location>
        <begin position="302"/>
        <end position="482"/>
    </location>
</feature>
<protein>
    <recommendedName>
        <fullName evidence="9">DNA 3'-5' helicase</fullName>
        <ecNumber evidence="9">5.6.2.4</ecNumber>
    </recommendedName>
</protein>
<dbReference type="PROSITE" id="PS51194">
    <property type="entry name" value="HELICASE_CTER"/>
    <property type="match status" value="1"/>
</dbReference>
<dbReference type="EC" id="5.6.2.4" evidence="9"/>
<evidence type="ECO:0000256" key="9">
    <source>
        <dbReference type="ARBA" id="ARBA00034808"/>
    </source>
</evidence>
<keyword evidence="3 10" id="KW-0378">Hydrolase</keyword>
<dbReference type="InterPro" id="IPR027417">
    <property type="entry name" value="P-loop_NTPase"/>
</dbReference>
<evidence type="ECO:0000313" key="14">
    <source>
        <dbReference type="EMBL" id="AGF77782.1"/>
    </source>
</evidence>
<feature type="domain" description="Helicase C-terminal" evidence="12">
    <location>
        <begin position="515"/>
        <end position="657"/>
    </location>
</feature>
<dbReference type="SUPFAM" id="SSF53098">
    <property type="entry name" value="Ribonuclease H-like"/>
    <property type="match status" value="1"/>
</dbReference>
<dbReference type="PATRIC" id="fig|1167006.5.peg.1346"/>
<dbReference type="GO" id="GO:0005737">
    <property type="term" value="C:cytoplasm"/>
    <property type="evidence" value="ECO:0007669"/>
    <property type="project" value="TreeGrafter"/>
</dbReference>
<dbReference type="Pfam" id="PF13361">
    <property type="entry name" value="UvrD_C"/>
    <property type="match status" value="2"/>
</dbReference>
<dbReference type="InterPro" id="IPR001650">
    <property type="entry name" value="Helicase_C-like"/>
</dbReference>
<name>M1P7W4_DESSD</name>
<evidence type="ECO:0000256" key="7">
    <source>
        <dbReference type="ARBA" id="ARBA00023235"/>
    </source>
</evidence>
<dbReference type="InterPro" id="IPR012337">
    <property type="entry name" value="RNaseH-like_sf"/>
</dbReference>
<dbReference type="Pfam" id="PF00271">
    <property type="entry name" value="Helicase_C"/>
    <property type="match status" value="1"/>
</dbReference>
<dbReference type="SMART" id="SM00487">
    <property type="entry name" value="DEXDc"/>
    <property type="match status" value="1"/>
</dbReference>
<dbReference type="KEGG" id="dsf:UWK_01214"/>
<evidence type="ECO:0000259" key="12">
    <source>
        <dbReference type="PROSITE" id="PS51194"/>
    </source>
</evidence>